<comment type="caution">
    <text evidence="2">The sequence shown here is derived from an EMBL/GenBank/DDBJ whole genome shotgun (WGS) entry which is preliminary data.</text>
</comment>
<name>A0A9P0XEF3_PIEBR</name>
<reference evidence="2" key="1">
    <citation type="submission" date="2022-05" db="EMBL/GenBank/DDBJ databases">
        <authorList>
            <person name="Okamura Y."/>
        </authorList>
    </citation>
    <scope>NUCLEOTIDE SEQUENCE</scope>
</reference>
<dbReference type="AlphaFoldDB" id="A0A9P0XEF3"/>
<accession>A0A9P0XEF3</accession>
<feature type="compositionally biased region" description="Basic and acidic residues" evidence="1">
    <location>
        <begin position="1"/>
        <end position="15"/>
    </location>
</feature>
<gene>
    <name evidence="2" type="ORF">PIBRA_LOCUS9492</name>
</gene>
<keyword evidence="3" id="KW-1185">Reference proteome</keyword>
<evidence type="ECO:0000313" key="2">
    <source>
        <dbReference type="EMBL" id="CAH4033174.1"/>
    </source>
</evidence>
<organism evidence="2 3">
    <name type="scientific">Pieris brassicae</name>
    <name type="common">White butterfly</name>
    <name type="synonym">Large white butterfly</name>
    <dbReference type="NCBI Taxonomy" id="7116"/>
    <lineage>
        <taxon>Eukaryota</taxon>
        <taxon>Metazoa</taxon>
        <taxon>Ecdysozoa</taxon>
        <taxon>Arthropoda</taxon>
        <taxon>Hexapoda</taxon>
        <taxon>Insecta</taxon>
        <taxon>Pterygota</taxon>
        <taxon>Neoptera</taxon>
        <taxon>Endopterygota</taxon>
        <taxon>Lepidoptera</taxon>
        <taxon>Glossata</taxon>
        <taxon>Ditrysia</taxon>
        <taxon>Papilionoidea</taxon>
        <taxon>Pieridae</taxon>
        <taxon>Pierinae</taxon>
        <taxon>Pieris</taxon>
    </lineage>
</organism>
<feature type="compositionally biased region" description="Basic and acidic residues" evidence="1">
    <location>
        <begin position="44"/>
        <end position="63"/>
    </location>
</feature>
<protein>
    <submittedName>
        <fullName evidence="2">Uncharacterized protein</fullName>
    </submittedName>
</protein>
<dbReference type="Proteomes" id="UP001152562">
    <property type="component" value="Unassembled WGS sequence"/>
</dbReference>
<evidence type="ECO:0000256" key="1">
    <source>
        <dbReference type="SAM" id="MobiDB-lite"/>
    </source>
</evidence>
<sequence>MKVKSKSTEGAKDVDPAESGPIQNLRLPSSDIRDPGLVRTGLRHTKEAPARDPKQDLMADRRRPVVRTTPPLLGTST</sequence>
<dbReference type="EMBL" id="CALOZG010000029">
    <property type="protein sequence ID" value="CAH4033174.1"/>
    <property type="molecule type" value="Genomic_DNA"/>
</dbReference>
<evidence type="ECO:0000313" key="3">
    <source>
        <dbReference type="Proteomes" id="UP001152562"/>
    </source>
</evidence>
<feature type="region of interest" description="Disordered" evidence="1">
    <location>
        <begin position="1"/>
        <end position="77"/>
    </location>
</feature>
<proteinExistence type="predicted"/>